<name>A0ABT0E7W1_9GAMM</name>
<dbReference type="Proteomes" id="UP001165524">
    <property type="component" value="Unassembled WGS sequence"/>
</dbReference>
<protein>
    <submittedName>
        <fullName evidence="2">Uncharacterized protein</fullName>
    </submittedName>
</protein>
<evidence type="ECO:0000313" key="2">
    <source>
        <dbReference type="EMBL" id="MCK0537734.1"/>
    </source>
</evidence>
<feature type="compositionally biased region" description="Basic and acidic residues" evidence="1">
    <location>
        <begin position="26"/>
        <end position="37"/>
    </location>
</feature>
<reference evidence="2" key="1">
    <citation type="submission" date="2022-04" db="EMBL/GenBank/DDBJ databases">
        <title>Alcanivorax sp. CY1518 draft genome sequence.</title>
        <authorList>
            <person name="Zhao G."/>
            <person name="An M."/>
        </authorList>
    </citation>
    <scope>NUCLEOTIDE SEQUENCE</scope>
    <source>
        <strain evidence="2">CY1518</strain>
    </source>
</reference>
<organism evidence="2 3">
    <name type="scientific">Alcanivorax quisquiliarum</name>
    <dbReference type="NCBI Taxonomy" id="2933565"/>
    <lineage>
        <taxon>Bacteria</taxon>
        <taxon>Pseudomonadati</taxon>
        <taxon>Pseudomonadota</taxon>
        <taxon>Gammaproteobacteria</taxon>
        <taxon>Oceanospirillales</taxon>
        <taxon>Alcanivoracaceae</taxon>
        <taxon>Alcanivorax</taxon>
    </lineage>
</organism>
<keyword evidence="3" id="KW-1185">Reference proteome</keyword>
<feature type="region of interest" description="Disordered" evidence="1">
    <location>
        <begin position="16"/>
        <end position="47"/>
    </location>
</feature>
<proteinExistence type="predicted"/>
<dbReference type="RefSeq" id="WP_246951622.1">
    <property type="nucleotide sequence ID" value="NZ_JALKII010000004.1"/>
</dbReference>
<accession>A0ABT0E7W1</accession>
<evidence type="ECO:0000256" key="1">
    <source>
        <dbReference type="SAM" id="MobiDB-lite"/>
    </source>
</evidence>
<evidence type="ECO:0000313" key="3">
    <source>
        <dbReference type="Proteomes" id="UP001165524"/>
    </source>
</evidence>
<comment type="caution">
    <text evidence="2">The sequence shown here is derived from an EMBL/GenBank/DDBJ whole genome shotgun (WGS) entry which is preliminary data.</text>
</comment>
<gene>
    <name evidence="2" type="ORF">MU846_08425</name>
</gene>
<sequence length="136" mass="15645">MASQKQIEAARRNIRKAREVWQNMSPEDRARAQPEGRRRVKPGRTGKGDYFHVEIRNKYEFELFRTQDVGEPGGIQRVAGRRSDGSWDTLKWLIGKDLAHVSQGRLVPDSDDARELLQQLGNEPVHVKGDIFRARP</sequence>
<dbReference type="EMBL" id="JALKII010000004">
    <property type="protein sequence ID" value="MCK0537734.1"/>
    <property type="molecule type" value="Genomic_DNA"/>
</dbReference>